<dbReference type="Proteomes" id="UP001057279">
    <property type="component" value="Linkage Group LG15"/>
</dbReference>
<organism evidence="1 2">
    <name type="scientific">Ovis ammon polii x Ovis aries</name>
    <dbReference type="NCBI Taxonomy" id="2918886"/>
    <lineage>
        <taxon>Eukaryota</taxon>
        <taxon>Metazoa</taxon>
        <taxon>Chordata</taxon>
        <taxon>Craniata</taxon>
        <taxon>Vertebrata</taxon>
        <taxon>Euteleostomi</taxon>
        <taxon>Mammalia</taxon>
        <taxon>Eutheria</taxon>
        <taxon>Laurasiatheria</taxon>
        <taxon>Artiodactyla</taxon>
        <taxon>Ruminantia</taxon>
        <taxon>Pecora</taxon>
        <taxon>Bovidae</taxon>
        <taxon>Caprinae</taxon>
        <taxon>Ovis</taxon>
    </lineage>
</organism>
<proteinExistence type="predicted"/>
<reference evidence="1" key="1">
    <citation type="submission" date="2022-03" db="EMBL/GenBank/DDBJ databases">
        <title>Genomic analyses of argali, domestic sheep and their hybrids provide insights into chromosomal evolution, heterosis and genetic basis of agronomic traits.</title>
        <authorList>
            <person name="Li M."/>
        </authorList>
    </citation>
    <scope>NUCLEOTIDE SEQUENCE</scope>
    <source>
        <strain evidence="1">F1 hybrid</strain>
    </source>
</reference>
<accession>A0ACB9UKT5</accession>
<protein>
    <submittedName>
        <fullName evidence="1">Uncharacterized protein</fullName>
    </submittedName>
</protein>
<comment type="caution">
    <text evidence="1">The sequence shown here is derived from an EMBL/GenBank/DDBJ whole genome shotgun (WGS) entry which is preliminary data.</text>
</comment>
<evidence type="ECO:0000313" key="1">
    <source>
        <dbReference type="EMBL" id="KAI4572774.1"/>
    </source>
</evidence>
<dbReference type="EMBL" id="CM043040">
    <property type="protein sequence ID" value="KAI4572774.1"/>
    <property type="molecule type" value="Genomic_DNA"/>
</dbReference>
<sequence>MSLSSGWSLFLRVGQLLSTLVPIWLTSKDTLKVGVINWCLFNWSICFSLTLLGFILELGSLSKPRLPNIQRLLHLYDMFQYHFRLFWDGVLYAFGSYFAVICLSGAVIFGSTCIQFFDPGPTQNHAITSTAFSCVAALLYAIEVAWVCHRPGRMSCFRPAFPGVLRRLENYAANIIFAFICNTDLYLHQPALVWCVAVYSTCFVLGVMNFLMNGCDCDNDKKLPLRFPHLLWVQTVLPVFLYVTAAILWPLYQFHEKLGGQPQRSSDMTCTDQLNIFVCIWDQRLAVAILTGINLLVYTADMVYLVREAFVGLDGKTIMSLFLRVGQLLCTLLPIWLTSRDTLKVGVINWCLYIWCICFGLTFLGFLLELGSLFKLPLCNIRSLLRLSDKFQYHLPLSWDGVLHAFGSYFAVFCLSAAVIFGPTYIQFFSPGPARNRVITATACSCVAALLYAIEVAWVCRRPSRVSCFWPTFPGVLRRLENYVANIIFAFISNTDLSLHQPALVWCVAVYLICFLLGAVNYLVNGCDCDNDKKLPLRLPVLLWVQTVLSVLLYATAVILWPLYQFQEKLGEQPQRSSDMSCSDQLNIFVCVWDQRLAVAILTVINLLVYVADLVYLVREAFVVLWIPFPLSISLVQLPVTYACYATLLCLSVSITYSITHVQFLPDGPYRDWVAAASAFSCVISALYARDVACTWVAYGFKEVPCFVHTVPGLLKVLETFMAYVVSACIINTSLYLHQPALEWCVAVYSICFILAAVVLLLDLGKWEYRLPGPFSLFQLVLTLLSVLLCISALVLWPLYQFSEELGGQPQRPSDGDCREELTYDMCAWDQRLAVAVLTAINLLVYVADLGYWARQVSVGTEDQPRDS</sequence>
<evidence type="ECO:0000313" key="2">
    <source>
        <dbReference type="Proteomes" id="UP001057279"/>
    </source>
</evidence>
<name>A0ACB9UKT5_9CETA</name>
<gene>
    <name evidence="1" type="ORF">MJG53_012612</name>
</gene>
<keyword evidence="2" id="KW-1185">Reference proteome</keyword>